<proteinExistence type="predicted"/>
<protein>
    <submittedName>
        <fullName evidence="2">Uncharacterized protein</fullName>
    </submittedName>
</protein>
<dbReference type="Proteomes" id="UP000299102">
    <property type="component" value="Unassembled WGS sequence"/>
</dbReference>
<evidence type="ECO:0000313" key="2">
    <source>
        <dbReference type="EMBL" id="GBP79039.1"/>
    </source>
</evidence>
<name>A0A4C1YWL3_EUMVA</name>
<dbReference type="PANTHER" id="PTHR47027">
    <property type="entry name" value="REVERSE TRANSCRIPTASE DOMAIN-CONTAINING PROTEIN"/>
    <property type="match status" value="1"/>
</dbReference>
<reference evidence="2 3" key="1">
    <citation type="journal article" date="2019" name="Commun. Biol.">
        <title>The bagworm genome reveals a unique fibroin gene that provides high tensile strength.</title>
        <authorList>
            <person name="Kono N."/>
            <person name="Nakamura H."/>
            <person name="Ohtoshi R."/>
            <person name="Tomita M."/>
            <person name="Numata K."/>
            <person name="Arakawa K."/>
        </authorList>
    </citation>
    <scope>NUCLEOTIDE SEQUENCE [LARGE SCALE GENOMIC DNA]</scope>
</reference>
<evidence type="ECO:0000313" key="3">
    <source>
        <dbReference type="Proteomes" id="UP000299102"/>
    </source>
</evidence>
<feature type="region of interest" description="Disordered" evidence="1">
    <location>
        <begin position="291"/>
        <end position="322"/>
    </location>
</feature>
<dbReference type="OrthoDB" id="7362285at2759"/>
<accession>A0A4C1YWL3</accession>
<organism evidence="2 3">
    <name type="scientific">Eumeta variegata</name>
    <name type="common">Bagworm moth</name>
    <name type="synonym">Eumeta japonica</name>
    <dbReference type="NCBI Taxonomy" id="151549"/>
    <lineage>
        <taxon>Eukaryota</taxon>
        <taxon>Metazoa</taxon>
        <taxon>Ecdysozoa</taxon>
        <taxon>Arthropoda</taxon>
        <taxon>Hexapoda</taxon>
        <taxon>Insecta</taxon>
        <taxon>Pterygota</taxon>
        <taxon>Neoptera</taxon>
        <taxon>Endopterygota</taxon>
        <taxon>Lepidoptera</taxon>
        <taxon>Glossata</taxon>
        <taxon>Ditrysia</taxon>
        <taxon>Tineoidea</taxon>
        <taxon>Psychidae</taxon>
        <taxon>Oiketicinae</taxon>
        <taxon>Eumeta</taxon>
    </lineage>
</organism>
<sequence length="322" mass="35556">MDGSGDMDDKIDDVYELTDERQSQRGCRGVGFVLSERLFECVNGYKCICSNSSRSLAHISPKLLPPGEEFRANDPVADGIVTATECMIEDGKEKEIAMDQIMKVLKRMKAGKAGKTFGKYDRVSSEMLRGGGSIVIVLLYKGKGSRQALQSLYRNSSACVRINRAYTDLFDIRRGVRQGCVASPWLFNLFMDSCLYDLQCAVAASHISTSQRKSYESFLSEKLSRPKASVEQQDIVSTRTAAISPVTGHAGPGVCDKNPLSTHFVRRSADEDAPEMDGDEKTIKYGINMIASRVPTGRRPPPPPARRRPATARSRTDNHSFI</sequence>
<dbReference type="AlphaFoldDB" id="A0A4C1YWL3"/>
<gene>
    <name evidence="2" type="ORF">EVAR_56654_1</name>
</gene>
<keyword evidence="3" id="KW-1185">Reference proteome</keyword>
<evidence type="ECO:0000256" key="1">
    <source>
        <dbReference type="SAM" id="MobiDB-lite"/>
    </source>
</evidence>
<dbReference type="EMBL" id="BGZK01001397">
    <property type="protein sequence ID" value="GBP79039.1"/>
    <property type="molecule type" value="Genomic_DNA"/>
</dbReference>
<dbReference type="PANTHER" id="PTHR47027:SF30">
    <property type="entry name" value="THAP-TYPE DOMAIN-CONTAINING PROTEIN"/>
    <property type="match status" value="1"/>
</dbReference>
<comment type="caution">
    <text evidence="2">The sequence shown here is derived from an EMBL/GenBank/DDBJ whole genome shotgun (WGS) entry which is preliminary data.</text>
</comment>